<gene>
    <name evidence="10" type="ORF">SAMN04488047_104183</name>
</gene>
<dbReference type="InterPro" id="IPR052905">
    <property type="entry name" value="LD-transpeptidase_YkuD-like"/>
</dbReference>
<dbReference type="OrthoDB" id="9778545at2"/>
<evidence type="ECO:0000259" key="9">
    <source>
        <dbReference type="PROSITE" id="PS52029"/>
    </source>
</evidence>
<feature type="active site" description="Proton donor/acceptor" evidence="7">
    <location>
        <position position="433"/>
    </location>
</feature>
<accession>A0A1I5P0R8</accession>
<dbReference type="UniPathway" id="UPA00219"/>
<dbReference type="Gene3D" id="2.40.440.10">
    <property type="entry name" value="L,D-transpeptidase catalytic domain-like"/>
    <property type="match status" value="1"/>
</dbReference>
<evidence type="ECO:0000256" key="7">
    <source>
        <dbReference type="PROSITE-ProRule" id="PRU01373"/>
    </source>
</evidence>
<dbReference type="InterPro" id="IPR002477">
    <property type="entry name" value="Peptidoglycan-bd-like"/>
</dbReference>
<keyword evidence="11" id="KW-1185">Reference proteome</keyword>
<dbReference type="GO" id="GO:0008360">
    <property type="term" value="P:regulation of cell shape"/>
    <property type="evidence" value="ECO:0007669"/>
    <property type="project" value="UniProtKB-UniRule"/>
</dbReference>
<reference evidence="10 11" key="1">
    <citation type="submission" date="2016-10" db="EMBL/GenBank/DDBJ databases">
        <authorList>
            <person name="de Groot N.N."/>
        </authorList>
    </citation>
    <scope>NUCLEOTIDE SEQUENCE [LARGE SCALE GENOMIC DNA]</scope>
    <source>
        <strain evidence="10 11">DSM 19547</strain>
    </source>
</reference>
<dbReference type="Gene3D" id="1.10.101.10">
    <property type="entry name" value="PGBD-like superfamily/PGBD"/>
    <property type="match status" value="1"/>
</dbReference>
<evidence type="ECO:0000256" key="5">
    <source>
        <dbReference type="ARBA" id="ARBA00022984"/>
    </source>
</evidence>
<dbReference type="AlphaFoldDB" id="A0A1I5P0R8"/>
<feature type="domain" description="L,D-TPase catalytic" evidence="9">
    <location>
        <begin position="302"/>
        <end position="477"/>
    </location>
</feature>
<dbReference type="SUPFAM" id="SSF141523">
    <property type="entry name" value="L,D-transpeptidase catalytic domain-like"/>
    <property type="match status" value="1"/>
</dbReference>
<keyword evidence="4 7" id="KW-0133">Cell shape</keyword>
<feature type="signal peptide" evidence="8">
    <location>
        <begin position="1"/>
        <end position="37"/>
    </location>
</feature>
<organism evidence="10 11">
    <name type="scientific">Tranquillimonas alkanivorans</name>
    <dbReference type="NCBI Taxonomy" id="441119"/>
    <lineage>
        <taxon>Bacteria</taxon>
        <taxon>Pseudomonadati</taxon>
        <taxon>Pseudomonadota</taxon>
        <taxon>Alphaproteobacteria</taxon>
        <taxon>Rhodobacterales</taxon>
        <taxon>Roseobacteraceae</taxon>
        <taxon>Tranquillimonas</taxon>
    </lineage>
</organism>
<comment type="pathway">
    <text evidence="1 7">Cell wall biogenesis; peptidoglycan biosynthesis.</text>
</comment>
<evidence type="ECO:0000256" key="3">
    <source>
        <dbReference type="ARBA" id="ARBA00022679"/>
    </source>
</evidence>
<dbReference type="InterPro" id="IPR038063">
    <property type="entry name" value="Transpep_catalytic_dom"/>
</dbReference>
<dbReference type="PANTHER" id="PTHR41533">
    <property type="entry name" value="L,D-TRANSPEPTIDASE HI_1667-RELATED"/>
    <property type="match status" value="1"/>
</dbReference>
<proteinExistence type="inferred from homology"/>
<dbReference type="InterPro" id="IPR045380">
    <property type="entry name" value="LD_TPept_scaffold_dom"/>
</dbReference>
<feature type="chain" id="PRO_5011590097" evidence="8">
    <location>
        <begin position="38"/>
        <end position="541"/>
    </location>
</feature>
<dbReference type="CDD" id="cd16913">
    <property type="entry name" value="YkuD_like"/>
    <property type="match status" value="1"/>
</dbReference>
<dbReference type="STRING" id="441119.SAMN04488047_104183"/>
<dbReference type="SUPFAM" id="SSF47090">
    <property type="entry name" value="PGBD-like"/>
    <property type="match status" value="1"/>
</dbReference>
<evidence type="ECO:0000256" key="2">
    <source>
        <dbReference type="ARBA" id="ARBA00005992"/>
    </source>
</evidence>
<evidence type="ECO:0000313" key="11">
    <source>
        <dbReference type="Proteomes" id="UP000199356"/>
    </source>
</evidence>
<dbReference type="Pfam" id="PF01471">
    <property type="entry name" value="PG_binding_1"/>
    <property type="match status" value="1"/>
</dbReference>
<keyword evidence="6 7" id="KW-0961">Cell wall biogenesis/degradation</keyword>
<dbReference type="GO" id="GO:0004180">
    <property type="term" value="F:carboxypeptidase activity"/>
    <property type="evidence" value="ECO:0007669"/>
    <property type="project" value="UniProtKB-ARBA"/>
</dbReference>
<protein>
    <submittedName>
        <fullName evidence="10">Murein L,D-transpeptidase YcbB/YkuD</fullName>
    </submittedName>
</protein>
<feature type="active site" description="Nucleophile" evidence="7">
    <location>
        <position position="452"/>
    </location>
</feature>
<dbReference type="InterPro" id="IPR036366">
    <property type="entry name" value="PGBDSf"/>
</dbReference>
<dbReference type="InterPro" id="IPR036365">
    <property type="entry name" value="PGBD-like_sf"/>
</dbReference>
<keyword evidence="3" id="KW-0808">Transferase</keyword>
<dbReference type="RefSeq" id="WP_093419924.1">
    <property type="nucleotide sequence ID" value="NZ_FOXA01000004.1"/>
</dbReference>
<dbReference type="GO" id="GO:0071555">
    <property type="term" value="P:cell wall organization"/>
    <property type="evidence" value="ECO:0007669"/>
    <property type="project" value="UniProtKB-UniRule"/>
</dbReference>
<dbReference type="EMBL" id="FOXA01000004">
    <property type="protein sequence ID" value="SFP27708.1"/>
    <property type="molecule type" value="Genomic_DNA"/>
</dbReference>
<evidence type="ECO:0000256" key="4">
    <source>
        <dbReference type="ARBA" id="ARBA00022960"/>
    </source>
</evidence>
<evidence type="ECO:0000256" key="1">
    <source>
        <dbReference type="ARBA" id="ARBA00004752"/>
    </source>
</evidence>
<dbReference type="Pfam" id="PF20142">
    <property type="entry name" value="Scaffold"/>
    <property type="match status" value="1"/>
</dbReference>
<keyword evidence="5 7" id="KW-0573">Peptidoglycan synthesis</keyword>
<evidence type="ECO:0000313" key="10">
    <source>
        <dbReference type="EMBL" id="SFP27708.1"/>
    </source>
</evidence>
<dbReference type="Proteomes" id="UP000199356">
    <property type="component" value="Unassembled WGS sequence"/>
</dbReference>
<keyword evidence="8" id="KW-0732">Signal</keyword>
<dbReference type="GO" id="GO:0009252">
    <property type="term" value="P:peptidoglycan biosynthetic process"/>
    <property type="evidence" value="ECO:0007669"/>
    <property type="project" value="UniProtKB-UniPathway"/>
</dbReference>
<sequence>MIHRADTETRRTRRRGAAFAAALATALVCAPVAPASAQVTAFKQAVAETAARQDAIADHYRENAYAPIWTAPGEDGRARREALLNAFATAPAHGLPAARYDVQDVLAKLRAVQSERDRGRVEVELSRLFVRFARDIGSGVLTPRDVDAGLVRDVDRRNPRDLLREVSESDPRLFLRDLMPTSPEYRRLLKEKMALERVVERGGYGAPVPGGRLERGDSGDRVVALRNRLIAMGYLRRTATAGFDVAMEEAVRTFQRDHGLSDDGVVGDSTLAALNRTAVDRLGSVLVALERERWLPRDRGKRHVWVNLTDFKARLIDEGQITFETRSVIGKNQSDRRTPEFSDVMDHMVINPSWYVPRSIVVNEYLPQLQRNPYALSHMEITDRRGRVVNRAQGFAQYTASTFPFSMRQPPSNDNALGLVKFMFPNRYNIYLHDTPAKSLFSRQERDFSHGCIRLNDPFEFAYELLSRQEADPQSYFHRILDTGRETRVELETPVPVHLGYRTAITKPTGGMEYRNDIYGRDAKILAALRAAGVAMPAGES</sequence>
<dbReference type="PANTHER" id="PTHR41533:SF2">
    <property type="entry name" value="BLR7131 PROTEIN"/>
    <property type="match status" value="1"/>
</dbReference>
<dbReference type="PROSITE" id="PS52029">
    <property type="entry name" value="LD_TPASE"/>
    <property type="match status" value="1"/>
</dbReference>
<dbReference type="Pfam" id="PF03734">
    <property type="entry name" value="YkuD"/>
    <property type="match status" value="1"/>
</dbReference>
<dbReference type="GO" id="GO:0016740">
    <property type="term" value="F:transferase activity"/>
    <property type="evidence" value="ECO:0007669"/>
    <property type="project" value="UniProtKB-KW"/>
</dbReference>
<comment type="similarity">
    <text evidence="2">Belongs to the YkuD family.</text>
</comment>
<evidence type="ECO:0000256" key="8">
    <source>
        <dbReference type="SAM" id="SignalP"/>
    </source>
</evidence>
<dbReference type="InterPro" id="IPR005490">
    <property type="entry name" value="LD_TPept_cat_dom"/>
</dbReference>
<evidence type="ECO:0000256" key="6">
    <source>
        <dbReference type="ARBA" id="ARBA00023316"/>
    </source>
</evidence>
<name>A0A1I5P0R8_9RHOB</name>